<name>A0A1F5WS70_9BACT</name>
<dbReference type="PANTHER" id="PTHR36844:SF1">
    <property type="entry name" value="PROTEASE PRSW"/>
    <property type="match status" value="1"/>
</dbReference>
<accession>A0A1F5WS70</accession>
<protein>
    <recommendedName>
        <fullName evidence="4">Protease PrsW</fullName>
    </recommendedName>
</protein>
<feature type="transmembrane region" description="Helical" evidence="1">
    <location>
        <begin position="41"/>
        <end position="62"/>
    </location>
</feature>
<sequence length="246" mass="27534">MAAMTTPYLLMYIILLGFMPPVLWLIFWLKEDSSPEPRKEIMIVFLAGMAVVAVAILLENFFNEGNKYFRDVYGYGTSYFQVMNLLGFAFIEELSKMAAALFTALRSKYFDEPVDALIYMVTAAMGFAALENMLFIADSLQHSVNQTVLVSAFRFINAVLLHAGTAIAIGAGFAFTYFHPEKRLHELVFAILFSTLLHAAYNFFIINNESMTMGMPGQILATLLVLAGAIAGLLLFEKARRIMPWS</sequence>
<dbReference type="EMBL" id="MFHI01000026">
    <property type="protein sequence ID" value="OGF78502.1"/>
    <property type="molecule type" value="Genomic_DNA"/>
</dbReference>
<feature type="transmembrane region" description="Helical" evidence="1">
    <location>
        <begin position="218"/>
        <end position="236"/>
    </location>
</feature>
<evidence type="ECO:0008006" key="4">
    <source>
        <dbReference type="Google" id="ProtNLM"/>
    </source>
</evidence>
<feature type="transmembrane region" description="Helical" evidence="1">
    <location>
        <begin position="117"/>
        <end position="135"/>
    </location>
</feature>
<dbReference type="PANTHER" id="PTHR36844">
    <property type="entry name" value="PROTEASE PRSW"/>
    <property type="match status" value="1"/>
</dbReference>
<proteinExistence type="predicted"/>
<feature type="transmembrane region" description="Helical" evidence="1">
    <location>
        <begin position="155"/>
        <end position="175"/>
    </location>
</feature>
<dbReference type="InterPro" id="IPR026898">
    <property type="entry name" value="PrsW"/>
</dbReference>
<feature type="transmembrane region" description="Helical" evidence="1">
    <location>
        <begin position="82"/>
        <end position="105"/>
    </location>
</feature>
<dbReference type="GO" id="GO:0008233">
    <property type="term" value="F:peptidase activity"/>
    <property type="evidence" value="ECO:0007669"/>
    <property type="project" value="InterPro"/>
</dbReference>
<dbReference type="Pfam" id="PF13367">
    <property type="entry name" value="PrsW-protease"/>
    <property type="match status" value="1"/>
</dbReference>
<evidence type="ECO:0000256" key="1">
    <source>
        <dbReference type="SAM" id="Phobius"/>
    </source>
</evidence>
<organism evidence="2 3">
    <name type="scientific">Candidatus Giovannonibacteria bacterium RIFCSPHIGHO2_02_43_13</name>
    <dbReference type="NCBI Taxonomy" id="1798330"/>
    <lineage>
        <taxon>Bacteria</taxon>
        <taxon>Candidatus Giovannoniibacteriota</taxon>
    </lineage>
</organism>
<feature type="transmembrane region" description="Helical" evidence="1">
    <location>
        <begin position="6"/>
        <end position="29"/>
    </location>
</feature>
<dbReference type="AlphaFoldDB" id="A0A1F5WS70"/>
<gene>
    <name evidence="2" type="ORF">A2W54_00620</name>
</gene>
<keyword evidence="1" id="KW-1133">Transmembrane helix</keyword>
<keyword evidence="1" id="KW-0812">Transmembrane</keyword>
<feature type="transmembrane region" description="Helical" evidence="1">
    <location>
        <begin position="187"/>
        <end position="206"/>
    </location>
</feature>
<dbReference type="Proteomes" id="UP000178425">
    <property type="component" value="Unassembled WGS sequence"/>
</dbReference>
<keyword evidence="1" id="KW-0472">Membrane</keyword>
<comment type="caution">
    <text evidence="2">The sequence shown here is derived from an EMBL/GenBank/DDBJ whole genome shotgun (WGS) entry which is preliminary data.</text>
</comment>
<evidence type="ECO:0000313" key="2">
    <source>
        <dbReference type="EMBL" id="OGF78502.1"/>
    </source>
</evidence>
<evidence type="ECO:0000313" key="3">
    <source>
        <dbReference type="Proteomes" id="UP000178425"/>
    </source>
</evidence>
<reference evidence="2 3" key="1">
    <citation type="journal article" date="2016" name="Nat. Commun.">
        <title>Thousands of microbial genomes shed light on interconnected biogeochemical processes in an aquifer system.</title>
        <authorList>
            <person name="Anantharaman K."/>
            <person name="Brown C.T."/>
            <person name="Hug L.A."/>
            <person name="Sharon I."/>
            <person name="Castelle C.J."/>
            <person name="Probst A.J."/>
            <person name="Thomas B.C."/>
            <person name="Singh A."/>
            <person name="Wilkins M.J."/>
            <person name="Karaoz U."/>
            <person name="Brodie E.L."/>
            <person name="Williams K.H."/>
            <person name="Hubbard S.S."/>
            <person name="Banfield J.F."/>
        </authorList>
    </citation>
    <scope>NUCLEOTIDE SEQUENCE [LARGE SCALE GENOMIC DNA]</scope>
</reference>